<dbReference type="Proteomes" id="UP000789920">
    <property type="component" value="Unassembled WGS sequence"/>
</dbReference>
<feature type="non-terminal residue" evidence="1">
    <location>
        <position position="44"/>
    </location>
</feature>
<dbReference type="EMBL" id="CAJVQC010121481">
    <property type="protein sequence ID" value="CAG8838735.1"/>
    <property type="molecule type" value="Genomic_DNA"/>
</dbReference>
<gene>
    <name evidence="1" type="ORF">RPERSI_LOCUS30786</name>
</gene>
<proteinExistence type="predicted"/>
<protein>
    <submittedName>
        <fullName evidence="1">33372_t:CDS:1</fullName>
    </submittedName>
</protein>
<sequence length="44" mass="4980">LHGVSTLQDSMEFTDETTILNYNDDLIFHPVYSPKTHALVSIES</sequence>
<name>A0ACA9SJR9_9GLOM</name>
<keyword evidence="2" id="KW-1185">Reference proteome</keyword>
<comment type="caution">
    <text evidence="1">The sequence shown here is derived from an EMBL/GenBank/DDBJ whole genome shotgun (WGS) entry which is preliminary data.</text>
</comment>
<evidence type="ECO:0000313" key="1">
    <source>
        <dbReference type="EMBL" id="CAG8838735.1"/>
    </source>
</evidence>
<accession>A0ACA9SJR9</accession>
<feature type="non-terminal residue" evidence="1">
    <location>
        <position position="1"/>
    </location>
</feature>
<reference evidence="1" key="1">
    <citation type="submission" date="2021-06" db="EMBL/GenBank/DDBJ databases">
        <authorList>
            <person name="Kallberg Y."/>
            <person name="Tangrot J."/>
            <person name="Rosling A."/>
        </authorList>
    </citation>
    <scope>NUCLEOTIDE SEQUENCE</scope>
    <source>
        <strain evidence="1">MA461A</strain>
    </source>
</reference>
<evidence type="ECO:0000313" key="2">
    <source>
        <dbReference type="Proteomes" id="UP000789920"/>
    </source>
</evidence>
<organism evidence="1 2">
    <name type="scientific">Racocetra persica</name>
    <dbReference type="NCBI Taxonomy" id="160502"/>
    <lineage>
        <taxon>Eukaryota</taxon>
        <taxon>Fungi</taxon>
        <taxon>Fungi incertae sedis</taxon>
        <taxon>Mucoromycota</taxon>
        <taxon>Glomeromycotina</taxon>
        <taxon>Glomeromycetes</taxon>
        <taxon>Diversisporales</taxon>
        <taxon>Gigasporaceae</taxon>
        <taxon>Racocetra</taxon>
    </lineage>
</organism>